<dbReference type="InterPro" id="IPR024731">
    <property type="entry name" value="NELL2-like_EGF"/>
</dbReference>
<dbReference type="STRING" id="6265.A0A0B2UTN1"/>
<dbReference type="SUPFAM" id="SSF57184">
    <property type="entry name" value="Growth factor receptor domain"/>
    <property type="match status" value="1"/>
</dbReference>
<dbReference type="Pfam" id="PF12947">
    <property type="entry name" value="EGF_3"/>
    <property type="match status" value="2"/>
</dbReference>
<dbReference type="Pfam" id="PF07645">
    <property type="entry name" value="EGF_CA"/>
    <property type="match status" value="2"/>
</dbReference>
<evidence type="ECO:0000256" key="8">
    <source>
        <dbReference type="PROSITE-ProRule" id="PRU00076"/>
    </source>
</evidence>
<dbReference type="CDD" id="cd00054">
    <property type="entry name" value="EGF_CA"/>
    <property type="match status" value="3"/>
</dbReference>
<dbReference type="InterPro" id="IPR000152">
    <property type="entry name" value="EGF-type_Asp/Asn_hydroxyl_site"/>
</dbReference>
<evidence type="ECO:0000256" key="6">
    <source>
        <dbReference type="ARBA" id="ARBA00023157"/>
    </source>
</evidence>
<evidence type="ECO:0000256" key="4">
    <source>
        <dbReference type="ARBA" id="ARBA00022729"/>
    </source>
</evidence>
<comment type="caution">
    <text evidence="8">Lacks conserved residue(s) required for the propagation of feature annotation.</text>
</comment>
<keyword evidence="10" id="KW-0675">Receptor</keyword>
<dbReference type="FunFam" id="2.10.25.10:FF:000038">
    <property type="entry name" value="Fibrillin 2"/>
    <property type="match status" value="1"/>
</dbReference>
<dbReference type="InterPro" id="IPR009030">
    <property type="entry name" value="Growth_fac_rcpt_cys_sf"/>
</dbReference>
<dbReference type="GO" id="GO:0005576">
    <property type="term" value="C:extracellular region"/>
    <property type="evidence" value="ECO:0007669"/>
    <property type="project" value="UniProtKB-SubCell"/>
</dbReference>
<dbReference type="Proteomes" id="UP000031036">
    <property type="component" value="Unassembled WGS sequence"/>
</dbReference>
<keyword evidence="7" id="KW-0325">Glycoprotein</keyword>
<dbReference type="PROSITE" id="PS00010">
    <property type="entry name" value="ASX_HYDROXYL"/>
    <property type="match status" value="4"/>
</dbReference>
<gene>
    <name evidence="10" type="primary">EMR2</name>
    <name evidence="10" type="ORF">Tcan_15000</name>
</gene>
<dbReference type="PROSITE" id="PS01186">
    <property type="entry name" value="EGF_2"/>
    <property type="match status" value="1"/>
</dbReference>
<evidence type="ECO:0000313" key="11">
    <source>
        <dbReference type="Proteomes" id="UP000031036"/>
    </source>
</evidence>
<keyword evidence="3 8" id="KW-0245">EGF-like domain</keyword>
<organism evidence="10 11">
    <name type="scientific">Toxocara canis</name>
    <name type="common">Canine roundworm</name>
    <dbReference type="NCBI Taxonomy" id="6265"/>
    <lineage>
        <taxon>Eukaryota</taxon>
        <taxon>Metazoa</taxon>
        <taxon>Ecdysozoa</taxon>
        <taxon>Nematoda</taxon>
        <taxon>Chromadorea</taxon>
        <taxon>Rhabditida</taxon>
        <taxon>Spirurina</taxon>
        <taxon>Ascaridomorpha</taxon>
        <taxon>Ascaridoidea</taxon>
        <taxon>Toxocaridae</taxon>
        <taxon>Toxocara</taxon>
    </lineage>
</organism>
<dbReference type="SMART" id="SM00179">
    <property type="entry name" value="EGF_CA"/>
    <property type="match status" value="4"/>
</dbReference>
<dbReference type="FunFam" id="2.10.25.10:FF:000653">
    <property type="entry name" value="Putative Fibrillin-1"/>
    <property type="match status" value="1"/>
</dbReference>
<keyword evidence="4" id="KW-0732">Signal</keyword>
<dbReference type="Gene3D" id="2.10.25.10">
    <property type="entry name" value="Laminin"/>
    <property type="match status" value="4"/>
</dbReference>
<evidence type="ECO:0000256" key="2">
    <source>
        <dbReference type="ARBA" id="ARBA00022525"/>
    </source>
</evidence>
<sequence length="183" mass="19402">MCDENATCINSQGSYTCKCNPRFEGNGLPGTCKDIDECASPILNKCDSFTTKCRNIEGSFECVCLPGFEHAGNNSHACVDVNECSSNVNMCDENATCINSQGSYTCKCNPGFEGNGLPGTCKDIDECASPILNKCDSSTTKCRNIEGSFECVCLPGFEHAGNNSHACVGQPLIASSLLCFAPD</sequence>
<dbReference type="InterPro" id="IPR018097">
    <property type="entry name" value="EGF_Ca-bd_CS"/>
</dbReference>
<dbReference type="OrthoDB" id="6286622at2759"/>
<proteinExistence type="predicted"/>
<dbReference type="PANTHER" id="PTHR47333">
    <property type="entry name" value="VON WILLEBRAND FACTOR C AND EGF DOMAIN-CONTAINING PROTEIN"/>
    <property type="match status" value="1"/>
</dbReference>
<dbReference type="EMBL" id="JPKZ01002911">
    <property type="protein sequence ID" value="KHN74436.1"/>
    <property type="molecule type" value="Genomic_DNA"/>
</dbReference>
<evidence type="ECO:0000256" key="7">
    <source>
        <dbReference type="ARBA" id="ARBA00023180"/>
    </source>
</evidence>
<keyword evidence="5" id="KW-0677">Repeat</keyword>
<dbReference type="SMART" id="SM00181">
    <property type="entry name" value="EGF"/>
    <property type="match status" value="4"/>
</dbReference>
<dbReference type="AlphaFoldDB" id="A0A0B2UTN1"/>
<comment type="caution">
    <text evidence="10">The sequence shown here is derived from an EMBL/GenBank/DDBJ whole genome shotgun (WGS) entry which is preliminary data.</text>
</comment>
<dbReference type="InterPro" id="IPR052080">
    <property type="entry name" value="vWF_C/EGF_Fibrillin"/>
</dbReference>
<evidence type="ECO:0000313" key="10">
    <source>
        <dbReference type="EMBL" id="KHN74436.1"/>
    </source>
</evidence>
<evidence type="ECO:0000259" key="9">
    <source>
        <dbReference type="PROSITE" id="PS50026"/>
    </source>
</evidence>
<keyword evidence="11" id="KW-1185">Reference proteome</keyword>
<dbReference type="SMR" id="A0A0B2UTN1"/>
<evidence type="ECO:0000256" key="1">
    <source>
        <dbReference type="ARBA" id="ARBA00004613"/>
    </source>
</evidence>
<accession>A0A0B2UTN1</accession>
<dbReference type="PANTHER" id="PTHR47333:SF4">
    <property type="entry name" value="EGF-LIKE DOMAIN-CONTAINING PROTEIN"/>
    <property type="match status" value="1"/>
</dbReference>
<evidence type="ECO:0000256" key="5">
    <source>
        <dbReference type="ARBA" id="ARBA00022737"/>
    </source>
</evidence>
<dbReference type="InterPro" id="IPR001881">
    <property type="entry name" value="EGF-like_Ca-bd_dom"/>
</dbReference>
<dbReference type="GO" id="GO:0005509">
    <property type="term" value="F:calcium ion binding"/>
    <property type="evidence" value="ECO:0007669"/>
    <property type="project" value="InterPro"/>
</dbReference>
<dbReference type="InterPro" id="IPR049883">
    <property type="entry name" value="NOTCH1_EGF-like"/>
</dbReference>
<dbReference type="InterPro" id="IPR000742">
    <property type="entry name" value="EGF"/>
</dbReference>
<keyword evidence="2" id="KW-0964">Secreted</keyword>
<keyword evidence="6" id="KW-1015">Disulfide bond</keyword>
<dbReference type="FunFam" id="2.10.25.10:FF:000014">
    <property type="entry name" value="Latent-transforming growth factor beta-binding protein 3"/>
    <property type="match status" value="1"/>
</dbReference>
<dbReference type="PROSITE" id="PS01187">
    <property type="entry name" value="EGF_CA"/>
    <property type="match status" value="2"/>
</dbReference>
<feature type="domain" description="EGF-like" evidence="9">
    <location>
        <begin position="80"/>
        <end position="122"/>
    </location>
</feature>
<dbReference type="OMA" id="ISEIVIC"/>
<reference evidence="10 11" key="1">
    <citation type="submission" date="2014-11" db="EMBL/GenBank/DDBJ databases">
        <title>Genetic blueprint of the zoonotic pathogen Toxocara canis.</title>
        <authorList>
            <person name="Zhu X.-Q."/>
            <person name="Korhonen P.K."/>
            <person name="Cai H."/>
            <person name="Young N.D."/>
            <person name="Nejsum P."/>
            <person name="von Samson-Himmelstjerna G."/>
            <person name="Boag P.R."/>
            <person name="Tan P."/>
            <person name="Li Q."/>
            <person name="Min J."/>
            <person name="Yang Y."/>
            <person name="Wang X."/>
            <person name="Fang X."/>
            <person name="Hall R.S."/>
            <person name="Hofmann A."/>
            <person name="Sternberg P.W."/>
            <person name="Jex A.R."/>
            <person name="Gasser R.B."/>
        </authorList>
    </citation>
    <scope>NUCLEOTIDE SEQUENCE [LARGE SCALE GENOMIC DNA]</scope>
    <source>
        <strain evidence="10">PN_DK_2014</strain>
    </source>
</reference>
<comment type="subcellular location">
    <subcellularLocation>
        <location evidence="1">Secreted</location>
    </subcellularLocation>
</comment>
<name>A0A0B2UTN1_TOXCA</name>
<dbReference type="SUPFAM" id="SSF57196">
    <property type="entry name" value="EGF/Laminin"/>
    <property type="match status" value="1"/>
</dbReference>
<dbReference type="PROSITE" id="PS50026">
    <property type="entry name" value="EGF_3"/>
    <property type="match status" value="1"/>
</dbReference>
<evidence type="ECO:0000256" key="3">
    <source>
        <dbReference type="ARBA" id="ARBA00022536"/>
    </source>
</evidence>
<protein>
    <submittedName>
        <fullName evidence="10">EGF-like module-containing mucin-like hormone receptor-like 2</fullName>
    </submittedName>
</protein>